<keyword evidence="4 15" id="KW-0285">Flavoprotein</keyword>
<evidence type="ECO:0000256" key="11">
    <source>
        <dbReference type="ARBA" id="ARBA00022840"/>
    </source>
</evidence>
<dbReference type="RefSeq" id="WP_004341332.1">
    <property type="nucleotide sequence ID" value="NZ_CAURJP010000040.1"/>
</dbReference>
<evidence type="ECO:0000256" key="2">
    <source>
        <dbReference type="ARBA" id="ARBA00004726"/>
    </source>
</evidence>
<dbReference type="Proteomes" id="UP000255283">
    <property type="component" value="Unassembled WGS sequence"/>
</dbReference>
<dbReference type="InterPro" id="IPR014729">
    <property type="entry name" value="Rossmann-like_a/b/a_fold"/>
</dbReference>
<evidence type="ECO:0000256" key="5">
    <source>
        <dbReference type="ARBA" id="ARBA00022643"/>
    </source>
</evidence>
<dbReference type="FunFam" id="3.40.50.620:FF:000021">
    <property type="entry name" value="Riboflavin biosynthesis protein"/>
    <property type="match status" value="1"/>
</dbReference>
<keyword evidence="7 15" id="KW-0548">Nucleotidyltransferase</keyword>
<dbReference type="Pfam" id="PF06574">
    <property type="entry name" value="FAD_syn"/>
    <property type="match status" value="1"/>
</dbReference>
<dbReference type="PANTHER" id="PTHR22749">
    <property type="entry name" value="RIBOFLAVIN KINASE/FMN ADENYLYLTRANSFERASE"/>
    <property type="match status" value="1"/>
</dbReference>
<evidence type="ECO:0000256" key="12">
    <source>
        <dbReference type="ARBA" id="ARBA00023268"/>
    </source>
</evidence>
<sequence>MKTIQITKDMEPMNPCVATIGFFDGVHRGHQYLIRKLIADARAEGMESTVITFDLHPRKVLQSDYQPRMLSTLSEKLLLLSKTSVDNTALLHFDEEMARMTAREFMEQILRDKLNVRKLYIGYDHRFGHDRKEGFDDYVRYGRELGMEVVLSQAFELNGVNVSSSVVRSFLEAGEVEMAEMCLGYPYTIVGKVVKGYQEGRKMGFPTANLDTTGFDKLIPAPGVYAVKARLENSMEMKRAMMNIGVRPTFGGTETTLETYILNFGEDIYGKMMLVSFAHRIREEQRFPSAEALREQLERDEKMVEEQFEKDLEHE</sequence>
<dbReference type="EMBL" id="UGTJ01000001">
    <property type="protein sequence ID" value="SUB80424.1"/>
    <property type="molecule type" value="Genomic_DNA"/>
</dbReference>
<protein>
    <recommendedName>
        <fullName evidence="15">Riboflavin biosynthesis protein</fullName>
    </recommendedName>
    <domain>
        <recommendedName>
            <fullName evidence="15">Riboflavin kinase</fullName>
            <ecNumber evidence="15">2.7.1.26</ecNumber>
        </recommendedName>
        <alternativeName>
            <fullName evidence="15">Flavokinase</fullName>
        </alternativeName>
    </domain>
    <domain>
        <recommendedName>
            <fullName evidence="15">FMN adenylyltransferase</fullName>
            <ecNumber evidence="15">2.7.7.2</ecNumber>
        </recommendedName>
        <alternativeName>
            <fullName evidence="15">FAD pyrophosphorylase</fullName>
        </alternativeName>
        <alternativeName>
            <fullName evidence="15">FAD synthase</fullName>
        </alternativeName>
    </domain>
</protein>
<comment type="caution">
    <text evidence="17">The sequence shown here is derived from an EMBL/GenBank/DDBJ whole genome shotgun (WGS) entry which is preliminary data.</text>
</comment>
<comment type="pathway">
    <text evidence="3 15">Cofactor biosynthesis; FMN biosynthesis; FMN from riboflavin (ATP route): step 1/1.</text>
</comment>
<keyword evidence="8 15" id="KW-0547">Nucleotide-binding</keyword>
<dbReference type="InterPro" id="IPR002606">
    <property type="entry name" value="Riboflavin_kinase_bac"/>
</dbReference>
<dbReference type="SUPFAM" id="SSF52374">
    <property type="entry name" value="Nucleotidylyl transferase"/>
    <property type="match status" value="1"/>
</dbReference>
<comment type="function">
    <text evidence="1">Catalyzes the phosphorylation of riboflavin to FMN followed by the adenylation of FMN to FAD.</text>
</comment>
<dbReference type="InterPro" id="IPR015864">
    <property type="entry name" value="FAD_synthase"/>
</dbReference>
<dbReference type="GO" id="GO:0006747">
    <property type="term" value="P:FAD biosynthetic process"/>
    <property type="evidence" value="ECO:0007669"/>
    <property type="project" value="UniProtKB-UniRule"/>
</dbReference>
<dbReference type="Gene3D" id="3.40.50.620">
    <property type="entry name" value="HUPs"/>
    <property type="match status" value="1"/>
</dbReference>
<proteinExistence type="inferred from homology"/>
<dbReference type="SMART" id="SM00904">
    <property type="entry name" value="Flavokinase"/>
    <property type="match status" value="1"/>
</dbReference>
<evidence type="ECO:0000256" key="7">
    <source>
        <dbReference type="ARBA" id="ARBA00022695"/>
    </source>
</evidence>
<comment type="catalytic activity">
    <reaction evidence="14 15">
        <text>FMN + ATP + H(+) = FAD + diphosphate</text>
        <dbReference type="Rhea" id="RHEA:17237"/>
        <dbReference type="ChEBI" id="CHEBI:15378"/>
        <dbReference type="ChEBI" id="CHEBI:30616"/>
        <dbReference type="ChEBI" id="CHEBI:33019"/>
        <dbReference type="ChEBI" id="CHEBI:57692"/>
        <dbReference type="ChEBI" id="CHEBI:58210"/>
        <dbReference type="EC" id="2.7.7.2"/>
    </reaction>
</comment>
<dbReference type="InterPro" id="IPR023465">
    <property type="entry name" value="Riboflavin_kinase_dom_sf"/>
</dbReference>
<reference evidence="17 18" key="1">
    <citation type="submission" date="2018-06" db="EMBL/GenBank/DDBJ databases">
        <authorList>
            <consortium name="Pathogen Informatics"/>
            <person name="Doyle S."/>
        </authorList>
    </citation>
    <scope>NUCLEOTIDE SEQUENCE [LARGE SCALE GENOMIC DNA]</scope>
    <source>
        <strain evidence="17 18">NCTC13063</strain>
    </source>
</reference>
<dbReference type="EC" id="2.7.7.2" evidence="15"/>
<dbReference type="GO" id="GO:0005524">
    <property type="term" value="F:ATP binding"/>
    <property type="evidence" value="ECO:0007669"/>
    <property type="project" value="UniProtKB-UniRule"/>
</dbReference>
<keyword evidence="12" id="KW-0511">Multifunctional enzyme</keyword>
<evidence type="ECO:0000256" key="15">
    <source>
        <dbReference type="PIRNR" id="PIRNR004491"/>
    </source>
</evidence>
<evidence type="ECO:0000256" key="8">
    <source>
        <dbReference type="ARBA" id="ARBA00022741"/>
    </source>
</evidence>
<comment type="similarity">
    <text evidence="15">Belongs to the ribF family.</text>
</comment>
<keyword evidence="10 15" id="KW-0274">FAD</keyword>
<evidence type="ECO:0000256" key="10">
    <source>
        <dbReference type="ARBA" id="ARBA00022827"/>
    </source>
</evidence>
<keyword evidence="11 15" id="KW-0067">ATP-binding</keyword>
<dbReference type="GO" id="GO:0003919">
    <property type="term" value="F:FMN adenylyltransferase activity"/>
    <property type="evidence" value="ECO:0007669"/>
    <property type="project" value="UniProtKB-UniRule"/>
</dbReference>
<dbReference type="NCBIfam" id="TIGR00083">
    <property type="entry name" value="ribF"/>
    <property type="match status" value="1"/>
</dbReference>
<evidence type="ECO:0000313" key="18">
    <source>
        <dbReference type="Proteomes" id="UP000255283"/>
    </source>
</evidence>
<evidence type="ECO:0000259" key="16">
    <source>
        <dbReference type="SMART" id="SM00904"/>
    </source>
</evidence>
<dbReference type="InterPro" id="IPR023468">
    <property type="entry name" value="Riboflavin_kinase"/>
</dbReference>
<comment type="pathway">
    <text evidence="2 15">Cofactor biosynthesis; FAD biosynthesis; FAD from FMN: step 1/1.</text>
</comment>
<comment type="catalytic activity">
    <reaction evidence="13 15">
        <text>riboflavin + ATP = FMN + ADP + H(+)</text>
        <dbReference type="Rhea" id="RHEA:14357"/>
        <dbReference type="ChEBI" id="CHEBI:15378"/>
        <dbReference type="ChEBI" id="CHEBI:30616"/>
        <dbReference type="ChEBI" id="CHEBI:57986"/>
        <dbReference type="ChEBI" id="CHEBI:58210"/>
        <dbReference type="ChEBI" id="CHEBI:456216"/>
        <dbReference type="EC" id="2.7.1.26"/>
    </reaction>
</comment>
<accession>A0AAQ1UJN2</accession>
<evidence type="ECO:0000256" key="9">
    <source>
        <dbReference type="ARBA" id="ARBA00022777"/>
    </source>
</evidence>
<dbReference type="NCBIfam" id="NF004160">
    <property type="entry name" value="PRK05627.1-3"/>
    <property type="match status" value="1"/>
</dbReference>
<evidence type="ECO:0000256" key="3">
    <source>
        <dbReference type="ARBA" id="ARBA00005201"/>
    </source>
</evidence>
<dbReference type="GO" id="GO:0008531">
    <property type="term" value="F:riboflavin kinase activity"/>
    <property type="evidence" value="ECO:0007669"/>
    <property type="project" value="UniProtKB-UniRule"/>
</dbReference>
<dbReference type="GO" id="GO:0009231">
    <property type="term" value="P:riboflavin biosynthetic process"/>
    <property type="evidence" value="ECO:0007669"/>
    <property type="project" value="InterPro"/>
</dbReference>
<evidence type="ECO:0000256" key="13">
    <source>
        <dbReference type="ARBA" id="ARBA00047880"/>
    </source>
</evidence>
<dbReference type="InterPro" id="IPR015865">
    <property type="entry name" value="Riboflavin_kinase_bac/euk"/>
</dbReference>
<dbReference type="PANTHER" id="PTHR22749:SF6">
    <property type="entry name" value="RIBOFLAVIN KINASE"/>
    <property type="match status" value="1"/>
</dbReference>
<keyword evidence="9 15" id="KW-0418">Kinase</keyword>
<evidence type="ECO:0000256" key="14">
    <source>
        <dbReference type="ARBA" id="ARBA00049494"/>
    </source>
</evidence>
<dbReference type="PIRSF" id="PIRSF004491">
    <property type="entry name" value="FAD_Synth"/>
    <property type="match status" value="1"/>
</dbReference>
<dbReference type="EC" id="2.7.1.26" evidence="15"/>
<dbReference type="NCBIfam" id="NF004162">
    <property type="entry name" value="PRK05627.1-5"/>
    <property type="match status" value="1"/>
</dbReference>
<dbReference type="CDD" id="cd02064">
    <property type="entry name" value="FAD_synthetase_N"/>
    <property type="match status" value="1"/>
</dbReference>
<evidence type="ECO:0000256" key="4">
    <source>
        <dbReference type="ARBA" id="ARBA00022630"/>
    </source>
</evidence>
<dbReference type="Gene3D" id="2.40.30.30">
    <property type="entry name" value="Riboflavin kinase-like"/>
    <property type="match status" value="1"/>
</dbReference>
<dbReference type="GO" id="GO:0009398">
    <property type="term" value="P:FMN biosynthetic process"/>
    <property type="evidence" value="ECO:0007669"/>
    <property type="project" value="UniProtKB-UniRule"/>
</dbReference>
<feature type="domain" description="Riboflavin kinase" evidence="16">
    <location>
        <begin position="182"/>
        <end position="309"/>
    </location>
</feature>
<dbReference type="AlphaFoldDB" id="A0AAQ1UJN2"/>
<evidence type="ECO:0000256" key="1">
    <source>
        <dbReference type="ARBA" id="ARBA00002121"/>
    </source>
</evidence>
<organism evidence="17 18">
    <name type="scientific">Segatella buccae</name>
    <dbReference type="NCBI Taxonomy" id="28126"/>
    <lineage>
        <taxon>Bacteria</taxon>
        <taxon>Pseudomonadati</taxon>
        <taxon>Bacteroidota</taxon>
        <taxon>Bacteroidia</taxon>
        <taxon>Bacteroidales</taxon>
        <taxon>Prevotellaceae</taxon>
        <taxon>Segatella</taxon>
    </lineage>
</organism>
<evidence type="ECO:0000256" key="6">
    <source>
        <dbReference type="ARBA" id="ARBA00022679"/>
    </source>
</evidence>
<gene>
    <name evidence="17" type="primary">ribF</name>
    <name evidence="17" type="ORF">NCTC13063_01708</name>
</gene>
<dbReference type="SUPFAM" id="SSF82114">
    <property type="entry name" value="Riboflavin kinase-like"/>
    <property type="match status" value="1"/>
</dbReference>
<keyword evidence="6 15" id="KW-0808">Transferase</keyword>
<keyword evidence="5 15" id="KW-0288">FMN</keyword>
<name>A0AAQ1UJN2_9BACT</name>
<dbReference type="Pfam" id="PF01687">
    <property type="entry name" value="Flavokinase"/>
    <property type="match status" value="1"/>
</dbReference>
<evidence type="ECO:0000313" key="17">
    <source>
        <dbReference type="EMBL" id="SUB80424.1"/>
    </source>
</evidence>